<name>S7RVA0_GLOTA</name>
<dbReference type="InterPro" id="IPR002893">
    <property type="entry name" value="Znf_MYND"/>
</dbReference>
<dbReference type="EMBL" id="KB469299">
    <property type="protein sequence ID" value="EPQ57159.1"/>
    <property type="molecule type" value="Genomic_DNA"/>
</dbReference>
<gene>
    <name evidence="6" type="ORF">GLOTRDRAFT_10964</name>
</gene>
<accession>S7RVA0</accession>
<evidence type="ECO:0000256" key="2">
    <source>
        <dbReference type="ARBA" id="ARBA00022771"/>
    </source>
</evidence>
<evidence type="ECO:0000256" key="4">
    <source>
        <dbReference type="PROSITE-ProRule" id="PRU00134"/>
    </source>
</evidence>
<dbReference type="InterPro" id="IPR012912">
    <property type="entry name" value="Plasmid_pRiA4b_Orf3-like"/>
</dbReference>
<dbReference type="PANTHER" id="PTHR41878:SF1">
    <property type="entry name" value="TNPR PROTEIN"/>
    <property type="match status" value="1"/>
</dbReference>
<dbReference type="OrthoDB" id="432970at2759"/>
<dbReference type="OMA" id="RYWRRIR"/>
<evidence type="ECO:0000256" key="3">
    <source>
        <dbReference type="ARBA" id="ARBA00022833"/>
    </source>
</evidence>
<dbReference type="PROSITE" id="PS50865">
    <property type="entry name" value="ZF_MYND_2"/>
    <property type="match status" value="1"/>
</dbReference>
<dbReference type="PANTHER" id="PTHR41878">
    <property type="entry name" value="LEXA REPRESSOR-RELATED"/>
    <property type="match status" value="1"/>
</dbReference>
<dbReference type="HOGENOM" id="CLU_058480_0_0_1"/>
<dbReference type="GeneID" id="19299070"/>
<dbReference type="Gene3D" id="6.10.140.2220">
    <property type="match status" value="1"/>
</dbReference>
<keyword evidence="7" id="KW-1185">Reference proteome</keyword>
<reference evidence="6 7" key="1">
    <citation type="journal article" date="2012" name="Science">
        <title>The Paleozoic origin of enzymatic lignin decomposition reconstructed from 31 fungal genomes.</title>
        <authorList>
            <person name="Floudas D."/>
            <person name="Binder M."/>
            <person name="Riley R."/>
            <person name="Barry K."/>
            <person name="Blanchette R.A."/>
            <person name="Henrissat B."/>
            <person name="Martinez A.T."/>
            <person name="Otillar R."/>
            <person name="Spatafora J.W."/>
            <person name="Yadav J.S."/>
            <person name="Aerts A."/>
            <person name="Benoit I."/>
            <person name="Boyd A."/>
            <person name="Carlson A."/>
            <person name="Copeland A."/>
            <person name="Coutinho P.M."/>
            <person name="de Vries R.P."/>
            <person name="Ferreira P."/>
            <person name="Findley K."/>
            <person name="Foster B."/>
            <person name="Gaskell J."/>
            <person name="Glotzer D."/>
            <person name="Gorecki P."/>
            <person name="Heitman J."/>
            <person name="Hesse C."/>
            <person name="Hori C."/>
            <person name="Igarashi K."/>
            <person name="Jurgens J.A."/>
            <person name="Kallen N."/>
            <person name="Kersten P."/>
            <person name="Kohler A."/>
            <person name="Kuees U."/>
            <person name="Kumar T.K.A."/>
            <person name="Kuo A."/>
            <person name="LaButti K."/>
            <person name="Larrondo L.F."/>
            <person name="Lindquist E."/>
            <person name="Ling A."/>
            <person name="Lombard V."/>
            <person name="Lucas S."/>
            <person name="Lundell T."/>
            <person name="Martin R."/>
            <person name="McLaughlin D.J."/>
            <person name="Morgenstern I."/>
            <person name="Morin E."/>
            <person name="Murat C."/>
            <person name="Nagy L.G."/>
            <person name="Nolan M."/>
            <person name="Ohm R.A."/>
            <person name="Patyshakuliyeva A."/>
            <person name="Rokas A."/>
            <person name="Ruiz-Duenas F.J."/>
            <person name="Sabat G."/>
            <person name="Salamov A."/>
            <person name="Samejima M."/>
            <person name="Schmutz J."/>
            <person name="Slot J.C."/>
            <person name="St John F."/>
            <person name="Stenlid J."/>
            <person name="Sun H."/>
            <person name="Sun S."/>
            <person name="Syed K."/>
            <person name="Tsang A."/>
            <person name="Wiebenga A."/>
            <person name="Young D."/>
            <person name="Pisabarro A."/>
            <person name="Eastwood D.C."/>
            <person name="Martin F."/>
            <person name="Cullen D."/>
            <person name="Grigoriev I.V."/>
            <person name="Hibbett D.S."/>
        </authorList>
    </citation>
    <scope>NUCLEOTIDE SEQUENCE [LARGE SCALE GENOMIC DNA]</scope>
    <source>
        <strain evidence="6 7">ATCC 11539</strain>
    </source>
</reference>
<dbReference type="eggNOG" id="ENOG502RFZX">
    <property type="taxonomic scope" value="Eukaryota"/>
</dbReference>
<evidence type="ECO:0000313" key="6">
    <source>
        <dbReference type="EMBL" id="EPQ57159.1"/>
    </source>
</evidence>
<protein>
    <recommendedName>
        <fullName evidence="5">MYND-type domain-containing protein</fullName>
    </recommendedName>
</protein>
<dbReference type="SUPFAM" id="SSF144232">
    <property type="entry name" value="HIT/MYND zinc finger-like"/>
    <property type="match status" value="1"/>
</dbReference>
<feature type="domain" description="MYND-type" evidence="5">
    <location>
        <begin position="368"/>
        <end position="408"/>
    </location>
</feature>
<dbReference type="Gene3D" id="3.10.290.30">
    <property type="entry name" value="MM3350-like"/>
    <property type="match status" value="1"/>
</dbReference>
<keyword evidence="2 4" id="KW-0863">Zinc-finger</keyword>
<sequence length="416" mass="47435">PNGGRPPKYVKFVGKDKGEGLPEVFLEDPHTFQPKPGPKGQIHAWGLYPMNYQLLYFADNPPSPERQFLKVLMERKRQQLEQVDLAGLDKRDVILRISLCCLTDAHGKPRVWRRFRVSAGTNLGVFQDKIISPIMGWVRNYHCYTFTDYRDGALFGPEKSGAIDRAHSAQVGYDFLPDDIYMLAHLFGKEGDQFGYLYDFGDKWYHDIEVEKIFDQKDSDGHVEILEGCGICPGGTKMQGNFNWEDDLKIHRRAYSRFDRRQKIREILSSPNYEDYKKSPATFDHNVFDKELAVARLNTALASPNSVKSGAKKFNQPIAPGAQDTIRMMDERWNKKGESVQQRPSDDSGGFWQETVTNARDKKRESVCAACGKPAGAALRACSACKKILYCSVECQKRHWKIIHKSQCVPRANTKD</sequence>
<dbReference type="PROSITE" id="PS01360">
    <property type="entry name" value="ZF_MYND_1"/>
    <property type="match status" value="1"/>
</dbReference>
<feature type="non-terminal residue" evidence="6">
    <location>
        <position position="1"/>
    </location>
</feature>
<keyword evidence="1" id="KW-0479">Metal-binding</keyword>
<dbReference type="Pfam" id="PF01753">
    <property type="entry name" value="zf-MYND"/>
    <property type="match status" value="1"/>
</dbReference>
<evidence type="ECO:0000313" key="7">
    <source>
        <dbReference type="Proteomes" id="UP000030669"/>
    </source>
</evidence>
<dbReference type="RefSeq" id="XP_007863853.1">
    <property type="nucleotide sequence ID" value="XM_007865662.1"/>
</dbReference>
<dbReference type="GO" id="GO:0008270">
    <property type="term" value="F:zinc ion binding"/>
    <property type="evidence" value="ECO:0007669"/>
    <property type="project" value="UniProtKB-KW"/>
</dbReference>
<dbReference type="AlphaFoldDB" id="S7RVA0"/>
<evidence type="ECO:0000256" key="1">
    <source>
        <dbReference type="ARBA" id="ARBA00022723"/>
    </source>
</evidence>
<keyword evidence="3" id="KW-0862">Zinc</keyword>
<dbReference type="Proteomes" id="UP000030669">
    <property type="component" value="Unassembled WGS sequence"/>
</dbReference>
<evidence type="ECO:0000259" key="5">
    <source>
        <dbReference type="PROSITE" id="PS50865"/>
    </source>
</evidence>
<dbReference type="SUPFAM" id="SSF159941">
    <property type="entry name" value="MM3350-like"/>
    <property type="match status" value="1"/>
</dbReference>
<organism evidence="6 7">
    <name type="scientific">Gloeophyllum trabeum (strain ATCC 11539 / FP-39264 / Madison 617)</name>
    <name type="common">Brown rot fungus</name>
    <dbReference type="NCBI Taxonomy" id="670483"/>
    <lineage>
        <taxon>Eukaryota</taxon>
        <taxon>Fungi</taxon>
        <taxon>Dikarya</taxon>
        <taxon>Basidiomycota</taxon>
        <taxon>Agaricomycotina</taxon>
        <taxon>Agaricomycetes</taxon>
        <taxon>Gloeophyllales</taxon>
        <taxon>Gloeophyllaceae</taxon>
        <taxon>Gloeophyllum</taxon>
    </lineage>
</organism>
<dbReference type="KEGG" id="gtr:GLOTRDRAFT_10964"/>
<feature type="non-terminal residue" evidence="6">
    <location>
        <position position="416"/>
    </location>
</feature>
<dbReference type="InterPro" id="IPR024047">
    <property type="entry name" value="MM3350-like_sf"/>
</dbReference>
<proteinExistence type="predicted"/>
<dbReference type="Pfam" id="PF07929">
    <property type="entry name" value="PRiA4_ORF3"/>
    <property type="match status" value="1"/>
</dbReference>